<dbReference type="CDD" id="cd14752">
    <property type="entry name" value="GH31_N"/>
    <property type="match status" value="1"/>
</dbReference>
<dbReference type="InterPro" id="IPR017853">
    <property type="entry name" value="GH"/>
</dbReference>
<evidence type="ECO:0000256" key="1">
    <source>
        <dbReference type="ARBA" id="ARBA00007806"/>
    </source>
</evidence>
<keyword evidence="10" id="KW-1185">Reference proteome</keyword>
<evidence type="ECO:0000259" key="5">
    <source>
        <dbReference type="Pfam" id="PF01055"/>
    </source>
</evidence>
<dbReference type="RefSeq" id="WP_308731622.1">
    <property type="nucleotide sequence ID" value="NZ_JAJEQN010000015.1"/>
</dbReference>
<evidence type="ECO:0000259" key="8">
    <source>
        <dbReference type="Pfam" id="PF21365"/>
    </source>
</evidence>
<dbReference type="GO" id="GO:0030246">
    <property type="term" value="F:carbohydrate binding"/>
    <property type="evidence" value="ECO:0007669"/>
    <property type="project" value="InterPro"/>
</dbReference>
<dbReference type="InterPro" id="IPR011013">
    <property type="entry name" value="Gal_mutarotase_sf_dom"/>
</dbReference>
<dbReference type="SUPFAM" id="SSF51445">
    <property type="entry name" value="(Trans)glycosidases"/>
    <property type="match status" value="1"/>
</dbReference>
<dbReference type="SUPFAM" id="SSF74650">
    <property type="entry name" value="Galactose mutarotase-like"/>
    <property type="match status" value="1"/>
</dbReference>
<dbReference type="InterPro" id="IPR030458">
    <property type="entry name" value="Glyco_hydro_31_AS"/>
</dbReference>
<evidence type="ECO:0000256" key="3">
    <source>
        <dbReference type="ARBA" id="ARBA00023295"/>
    </source>
</evidence>
<evidence type="ECO:0000256" key="4">
    <source>
        <dbReference type="RuleBase" id="RU361185"/>
    </source>
</evidence>
<dbReference type="GO" id="GO:0004553">
    <property type="term" value="F:hydrolase activity, hydrolyzing O-glycosyl compounds"/>
    <property type="evidence" value="ECO:0007669"/>
    <property type="project" value="InterPro"/>
</dbReference>
<dbReference type="InterPro" id="IPR013780">
    <property type="entry name" value="Glyco_hydro_b"/>
</dbReference>
<keyword evidence="3 4" id="KW-0326">Glycosidase</keyword>
<evidence type="ECO:0000313" key="10">
    <source>
        <dbReference type="Proteomes" id="UP001198200"/>
    </source>
</evidence>
<evidence type="ECO:0000256" key="2">
    <source>
        <dbReference type="ARBA" id="ARBA00022801"/>
    </source>
</evidence>
<dbReference type="InterPro" id="IPR025887">
    <property type="entry name" value="Glyco_hydro_31_N_dom"/>
</dbReference>
<feature type="domain" description="DUF5110" evidence="7">
    <location>
        <begin position="686"/>
        <end position="745"/>
    </location>
</feature>
<evidence type="ECO:0000313" key="9">
    <source>
        <dbReference type="EMBL" id="MCC2221482.1"/>
    </source>
</evidence>
<dbReference type="Gene3D" id="2.60.40.1180">
    <property type="entry name" value="Golgi alpha-mannosidase II"/>
    <property type="match status" value="2"/>
</dbReference>
<dbReference type="Pfam" id="PF13802">
    <property type="entry name" value="Gal_mutarotas_2"/>
    <property type="match status" value="1"/>
</dbReference>
<keyword evidence="2 4" id="KW-0378">Hydrolase</keyword>
<accession>A0AAE3E3H8</accession>
<organism evidence="9 10">
    <name type="scientific">Anthropogastromicrobium aceti</name>
    <dbReference type="NCBI Taxonomy" id="2981768"/>
    <lineage>
        <taxon>Bacteria</taxon>
        <taxon>Bacillati</taxon>
        <taxon>Bacillota</taxon>
        <taxon>Clostridia</taxon>
        <taxon>Lachnospirales</taxon>
        <taxon>Lachnospiraceae</taxon>
        <taxon>Anthropogastromicrobium</taxon>
    </lineage>
</organism>
<dbReference type="EMBL" id="JAJEQN010000015">
    <property type="protein sequence ID" value="MCC2221482.1"/>
    <property type="molecule type" value="Genomic_DNA"/>
</dbReference>
<comment type="similarity">
    <text evidence="1 4">Belongs to the glycosyl hydrolase 31 family.</text>
</comment>
<dbReference type="AlphaFoldDB" id="A0AAE3E3H8"/>
<gene>
    <name evidence="9" type="ORF">LKD48_07510</name>
</gene>
<feature type="domain" description="Glycosyl hydrolase family 31 C-terminal" evidence="8">
    <location>
        <begin position="582"/>
        <end position="669"/>
    </location>
</feature>
<evidence type="ECO:0000259" key="7">
    <source>
        <dbReference type="Pfam" id="PF17137"/>
    </source>
</evidence>
<protein>
    <submittedName>
        <fullName evidence="9">Glycoside hydrolase family 31 protein</fullName>
    </submittedName>
</protein>
<feature type="domain" description="Glycoside hydrolase family 31 N-terminal" evidence="6">
    <location>
        <begin position="25"/>
        <end position="208"/>
    </location>
</feature>
<evidence type="ECO:0000259" key="6">
    <source>
        <dbReference type="Pfam" id="PF13802"/>
    </source>
</evidence>
<dbReference type="SUPFAM" id="SSF51011">
    <property type="entry name" value="Glycosyl hydrolase domain"/>
    <property type="match status" value="1"/>
</dbReference>
<name>A0AAE3E3H8_9FIRM</name>
<comment type="caution">
    <text evidence="9">The sequence shown here is derived from an EMBL/GenBank/DDBJ whole genome shotgun (WGS) entry which is preliminary data.</text>
</comment>
<dbReference type="InterPro" id="IPR033403">
    <property type="entry name" value="DUF5110"/>
</dbReference>
<dbReference type="PROSITE" id="PS00129">
    <property type="entry name" value="GLYCOSYL_HYDROL_F31_1"/>
    <property type="match status" value="1"/>
</dbReference>
<dbReference type="InterPro" id="IPR000322">
    <property type="entry name" value="Glyco_hydro_31_TIM"/>
</dbReference>
<dbReference type="Pfam" id="PF17137">
    <property type="entry name" value="DUF5110"/>
    <property type="match status" value="1"/>
</dbReference>
<dbReference type="CDD" id="cd06604">
    <property type="entry name" value="GH31_glucosidase_II_MalA"/>
    <property type="match status" value="1"/>
</dbReference>
<dbReference type="PANTHER" id="PTHR22762:SF166">
    <property type="entry name" value="ALPHA-GLUCOSIDASE"/>
    <property type="match status" value="1"/>
</dbReference>
<dbReference type="GO" id="GO:0005975">
    <property type="term" value="P:carbohydrate metabolic process"/>
    <property type="evidence" value="ECO:0007669"/>
    <property type="project" value="InterPro"/>
</dbReference>
<dbReference type="Pfam" id="PF21365">
    <property type="entry name" value="Glyco_hydro_31_3rd"/>
    <property type="match status" value="1"/>
</dbReference>
<dbReference type="InterPro" id="IPR048395">
    <property type="entry name" value="Glyco_hydro_31_C"/>
</dbReference>
<reference evidence="9 10" key="1">
    <citation type="submission" date="2021-10" db="EMBL/GenBank/DDBJ databases">
        <title>Anaerobic single-cell dispensing facilitates the cultivation of human gut bacteria.</title>
        <authorList>
            <person name="Afrizal A."/>
        </authorList>
    </citation>
    <scope>NUCLEOTIDE SEQUENCE [LARGE SCALE GENOMIC DNA]</scope>
    <source>
        <strain evidence="9 10">CLA-AA-H224</strain>
    </source>
</reference>
<dbReference type="Pfam" id="PF01055">
    <property type="entry name" value="Glyco_hydro_31_2nd"/>
    <property type="match status" value="1"/>
</dbReference>
<proteinExistence type="inferred from homology"/>
<sequence length="766" mass="88607">MFGRLLSFEPDATGVTVKFEHKEGRISFITDRIVRVYSSMEEKHRPSRAVVQEPKKVDFQARQQKEFITIKTKKLLVRVRDEFQVDFLTPDGRMISEQSVRSDNTQTITKEQAELLAKEGHSLPKEKEAHKFEVVRMLHPKEHIYGLGDKTGFLDKRGYAYEMWNSDIPDTHADFFPSLYKSVPFFISMRPHFTYGIFLDNTSKSYFDMGKEDADSYYFAADGGDLDYYFIAGETMRDIVGAYTGLTGRTALPQKWTLGYHQSRWGYITEDDIMDVAEKMRQCRIPCDSIHFDIDYMDAFKVFTWNRKNYKDPKKTLQKLTEMGYKPVTIIDPGVKKEDGYDVYEEGIKNGYFAFSAENELYVNEVWPGDAVFPSFTNPKVRSWWADKQKFLIDMGVRGVWNDMNEPASFKGPLPDDVQFADEDDTVILHKDAHNIYGHCMAMATKEGWLKYDGRRPFIITRAAYAGTQRYSMFWTGDNQSIWAHLQMAIPQLCNLGLSGFSYAGTDVGGFGADTTKELLARWVQVGCLSPFFRNHSAQGTRRQEPWQFDKELLEIYRKYVELRYHLLPYIYDCFFESEQTGLPIMRPLMLNFEKDAETYEINDEFMVGEWLIAAPVVTQGTTMRLVYLPEGAMWYDFWTGEKYKGGQYITKKAPLDTMPLFVRAGAVLPLYPLMQYVGEKEVEDLTLAVYPGIGNYIHYQDDGESFAYKKGGYNAYVFSQNNGRLQIKDAVKNYEKPYKGFYVKICRDGVTALSDVSGEYLKHEE</sequence>
<feature type="domain" description="Glycoside hydrolase family 31 TIM barrel" evidence="5">
    <location>
        <begin position="251"/>
        <end position="573"/>
    </location>
</feature>
<dbReference type="Gene3D" id="2.60.40.1760">
    <property type="entry name" value="glycosyl hydrolase (family 31)"/>
    <property type="match status" value="1"/>
</dbReference>
<dbReference type="Proteomes" id="UP001198200">
    <property type="component" value="Unassembled WGS sequence"/>
</dbReference>
<dbReference type="PANTHER" id="PTHR22762">
    <property type="entry name" value="ALPHA-GLUCOSIDASE"/>
    <property type="match status" value="1"/>
</dbReference>
<dbReference type="Gene3D" id="3.20.20.80">
    <property type="entry name" value="Glycosidases"/>
    <property type="match status" value="2"/>
</dbReference>